<dbReference type="EMBL" id="KZ451918">
    <property type="protein sequence ID" value="PKA62228.1"/>
    <property type="molecule type" value="Genomic_DNA"/>
</dbReference>
<reference evidence="2 3" key="1">
    <citation type="journal article" date="2017" name="Nature">
        <title>The Apostasia genome and the evolution of orchids.</title>
        <authorList>
            <person name="Zhang G.Q."/>
            <person name="Liu K.W."/>
            <person name="Li Z."/>
            <person name="Lohaus R."/>
            <person name="Hsiao Y.Y."/>
            <person name="Niu S.C."/>
            <person name="Wang J.Y."/>
            <person name="Lin Y.C."/>
            <person name="Xu Q."/>
            <person name="Chen L.J."/>
            <person name="Yoshida K."/>
            <person name="Fujiwara S."/>
            <person name="Wang Z.W."/>
            <person name="Zhang Y.Q."/>
            <person name="Mitsuda N."/>
            <person name="Wang M."/>
            <person name="Liu G.H."/>
            <person name="Pecoraro L."/>
            <person name="Huang H.X."/>
            <person name="Xiao X.J."/>
            <person name="Lin M."/>
            <person name="Wu X.Y."/>
            <person name="Wu W.L."/>
            <person name="Chen Y.Y."/>
            <person name="Chang S.B."/>
            <person name="Sakamoto S."/>
            <person name="Ohme-Takagi M."/>
            <person name="Yagi M."/>
            <person name="Zeng S.J."/>
            <person name="Shen C.Y."/>
            <person name="Yeh C.M."/>
            <person name="Luo Y.B."/>
            <person name="Tsai W.C."/>
            <person name="Van de Peer Y."/>
            <person name="Liu Z.J."/>
        </authorList>
    </citation>
    <scope>NUCLEOTIDE SEQUENCE [LARGE SCALE GENOMIC DNA]</scope>
    <source>
        <strain evidence="3">cv. Shenzhen</strain>
        <tissue evidence="2">Stem</tissue>
    </source>
</reference>
<name>A0A2I0B349_9ASPA</name>
<evidence type="ECO:0000256" key="1">
    <source>
        <dbReference type="SAM" id="MobiDB-lite"/>
    </source>
</evidence>
<accession>A0A2I0B349</accession>
<dbReference type="Proteomes" id="UP000236161">
    <property type="component" value="Unassembled WGS sequence"/>
</dbReference>
<feature type="compositionally biased region" description="Basic and acidic residues" evidence="1">
    <location>
        <begin position="120"/>
        <end position="129"/>
    </location>
</feature>
<feature type="compositionally biased region" description="Low complexity" evidence="1">
    <location>
        <begin position="351"/>
        <end position="362"/>
    </location>
</feature>
<sequence>MEEDEPTLQHILNPRTKWPVGVKGAITYYFGGLFSNLLACLGGTAPLYMNNCNMKVNPVCAQGQKELALLKEHFGPSCEKTIGSSSCGTICVMDESKQPKLMVLRRTSGEVESPKLSGRRVGDSTEEGRQRRRRQTGRVRVRQGQTERKRGTAEHWGGGGEAARPGQWRRDRRRSPVVGGQLGVEGEADGVTRSARASEKPLSGGKGRRATGVAFAGDRWIDWNGGRQTSPVGGARVHARRWRVGMLSGGPEEAERSDWSDDVKFADVAGGRGGGVRGGRVLVGGPRERGEEKMKFRVPILHSDRRHVVRSWTSSVDPAWNKSTVRYRVPTTSVVGIAINSIGETPSNGTESSQESSVVESVGGHPGQLRYFGNRNSSTYRD</sequence>
<evidence type="ECO:0000313" key="3">
    <source>
        <dbReference type="Proteomes" id="UP000236161"/>
    </source>
</evidence>
<feature type="region of interest" description="Disordered" evidence="1">
    <location>
        <begin position="341"/>
        <end position="382"/>
    </location>
</feature>
<evidence type="ECO:0000313" key="2">
    <source>
        <dbReference type="EMBL" id="PKA62228.1"/>
    </source>
</evidence>
<feature type="compositionally biased region" description="Basic residues" evidence="1">
    <location>
        <begin position="130"/>
        <end position="141"/>
    </location>
</feature>
<proteinExistence type="predicted"/>
<keyword evidence="3" id="KW-1185">Reference proteome</keyword>
<gene>
    <name evidence="2" type="ORF">AXF42_Ash016020</name>
</gene>
<organism evidence="2 3">
    <name type="scientific">Apostasia shenzhenica</name>
    <dbReference type="NCBI Taxonomy" id="1088818"/>
    <lineage>
        <taxon>Eukaryota</taxon>
        <taxon>Viridiplantae</taxon>
        <taxon>Streptophyta</taxon>
        <taxon>Embryophyta</taxon>
        <taxon>Tracheophyta</taxon>
        <taxon>Spermatophyta</taxon>
        <taxon>Magnoliopsida</taxon>
        <taxon>Liliopsida</taxon>
        <taxon>Asparagales</taxon>
        <taxon>Orchidaceae</taxon>
        <taxon>Apostasioideae</taxon>
        <taxon>Apostasia</taxon>
    </lineage>
</organism>
<dbReference type="AlphaFoldDB" id="A0A2I0B349"/>
<protein>
    <submittedName>
        <fullName evidence="2">Uncharacterized protein</fullName>
    </submittedName>
</protein>
<feature type="region of interest" description="Disordered" evidence="1">
    <location>
        <begin position="106"/>
        <end position="210"/>
    </location>
</feature>